<evidence type="ECO:0000313" key="2">
    <source>
        <dbReference type="Proteomes" id="UP000006844"/>
    </source>
</evidence>
<reference evidence="1 2" key="1">
    <citation type="journal article" date="2012" name="Stand. Genomic Sci.">
        <title>Complete genome sequence of Terriglobus saanensis type strain SP1PR4(T), an Acidobacteria from tundra soil.</title>
        <authorList>
            <person name="Rawat S.R."/>
            <person name="Mannisto M.K."/>
            <person name="Starovoytov V."/>
            <person name="Goodwin L."/>
            <person name="Nolan M."/>
            <person name="Hauser L."/>
            <person name="Land M."/>
            <person name="Davenport K.W."/>
            <person name="Woyke T."/>
            <person name="Haggblom M.M."/>
        </authorList>
    </citation>
    <scope>NUCLEOTIDE SEQUENCE</scope>
    <source>
        <strain evidence="2">ATCC BAA-1853 / DSM 23119 / SP1PR4</strain>
    </source>
</reference>
<accession>E8V1V3</accession>
<organism evidence="1 2">
    <name type="scientific">Terriglobus saanensis (strain ATCC BAA-1853 / DSM 23119 / SP1PR4)</name>
    <dbReference type="NCBI Taxonomy" id="401053"/>
    <lineage>
        <taxon>Bacteria</taxon>
        <taxon>Pseudomonadati</taxon>
        <taxon>Acidobacteriota</taxon>
        <taxon>Terriglobia</taxon>
        <taxon>Terriglobales</taxon>
        <taxon>Acidobacteriaceae</taxon>
        <taxon>Terriglobus</taxon>
    </lineage>
</organism>
<protein>
    <submittedName>
        <fullName evidence="1">Uncharacterized protein</fullName>
    </submittedName>
</protein>
<dbReference type="STRING" id="401053.AciPR4_2666"/>
<dbReference type="Proteomes" id="UP000006844">
    <property type="component" value="Chromosome"/>
</dbReference>
<dbReference type="KEGG" id="tsa:AciPR4_2666"/>
<evidence type="ECO:0000313" key="1">
    <source>
        <dbReference type="EMBL" id="ADV83441.1"/>
    </source>
</evidence>
<keyword evidence="2" id="KW-1185">Reference proteome</keyword>
<dbReference type="AlphaFoldDB" id="E8V1V3"/>
<sequence>MYLQKAFGMPGIPDVSEVSTEIFRVAECDKTLLAPTPVPAIPGKRDSHPAVDAMAISVRRVQSKATV</sequence>
<dbReference type="EMBL" id="CP002467">
    <property type="protein sequence ID" value="ADV83441.1"/>
    <property type="molecule type" value="Genomic_DNA"/>
</dbReference>
<name>E8V1V3_TERSS</name>
<proteinExistence type="predicted"/>
<dbReference type="HOGENOM" id="CLU_2811006_0_0_0"/>
<gene>
    <name evidence="1" type="ordered locus">AciPR4_2666</name>
</gene>